<evidence type="ECO:0000313" key="2">
    <source>
        <dbReference type="RefSeq" id="XP_052127329.1"/>
    </source>
</evidence>
<keyword evidence="1" id="KW-1185">Reference proteome</keyword>
<protein>
    <submittedName>
        <fullName evidence="2">Uncharacterized protein LOC113218200</fullName>
    </submittedName>
</protein>
<dbReference type="KEGG" id="foc:113218200"/>
<gene>
    <name evidence="2" type="primary">LOC113218200</name>
</gene>
<dbReference type="GeneID" id="113218200"/>
<evidence type="ECO:0000313" key="1">
    <source>
        <dbReference type="Proteomes" id="UP000504606"/>
    </source>
</evidence>
<reference evidence="2" key="1">
    <citation type="submission" date="2025-08" db="UniProtKB">
        <authorList>
            <consortium name="RefSeq"/>
        </authorList>
    </citation>
    <scope>IDENTIFICATION</scope>
    <source>
        <tissue evidence="2">Whole organism</tissue>
    </source>
</reference>
<dbReference type="AlphaFoldDB" id="A0A9C6X1D8"/>
<proteinExistence type="predicted"/>
<sequence>MLRASTKRKAVESLDARPAKVLRRCLGESQYENIDIGDTKLIRRSIYRQRRKNIPALPKSHDSALEAFRTMELTTKTGEKFVHVSRLLVAEVKMRHHLQSRTCAEKVFSFYAQLIW</sequence>
<name>A0A9C6X1D8_FRAOC</name>
<accession>A0A9C6X1D8</accession>
<organism evidence="1 2">
    <name type="scientific">Frankliniella occidentalis</name>
    <name type="common">Western flower thrips</name>
    <name type="synonym">Euthrips occidentalis</name>
    <dbReference type="NCBI Taxonomy" id="133901"/>
    <lineage>
        <taxon>Eukaryota</taxon>
        <taxon>Metazoa</taxon>
        <taxon>Ecdysozoa</taxon>
        <taxon>Arthropoda</taxon>
        <taxon>Hexapoda</taxon>
        <taxon>Insecta</taxon>
        <taxon>Pterygota</taxon>
        <taxon>Neoptera</taxon>
        <taxon>Paraneoptera</taxon>
        <taxon>Thysanoptera</taxon>
        <taxon>Terebrantia</taxon>
        <taxon>Thripoidea</taxon>
        <taxon>Thripidae</taxon>
        <taxon>Frankliniella</taxon>
    </lineage>
</organism>
<dbReference type="Proteomes" id="UP000504606">
    <property type="component" value="Unplaced"/>
</dbReference>
<dbReference type="RefSeq" id="XP_052127329.1">
    <property type="nucleotide sequence ID" value="XM_052271369.1"/>
</dbReference>
<dbReference type="OrthoDB" id="6599060at2759"/>